<keyword evidence="2" id="KW-1185">Reference proteome</keyword>
<evidence type="ECO:0000313" key="2">
    <source>
        <dbReference type="Proteomes" id="UP000032142"/>
    </source>
</evidence>
<gene>
    <name evidence="1" type="ORF">F383_13580</name>
</gene>
<name>A0A0B0MEA7_GOSAR</name>
<evidence type="ECO:0000313" key="1">
    <source>
        <dbReference type="EMBL" id="KHF97235.1"/>
    </source>
</evidence>
<comment type="caution">
    <text evidence="1">The sequence shown here is derived from an EMBL/GenBank/DDBJ whole genome shotgun (WGS) entry which is preliminary data.</text>
</comment>
<accession>A0A0B0MEA7</accession>
<proteinExistence type="predicted"/>
<sequence>MIFGKKEINVLIMEFLLNNMKG</sequence>
<dbReference type="EMBL" id="JRRC01000406">
    <property type="protein sequence ID" value="KHF97235.1"/>
    <property type="molecule type" value="Genomic_DNA"/>
</dbReference>
<reference evidence="2" key="1">
    <citation type="submission" date="2014-09" db="EMBL/GenBank/DDBJ databases">
        <authorList>
            <person name="Mudge J."/>
            <person name="Ramaraj T."/>
            <person name="Lindquist I.E."/>
            <person name="Bharti A.K."/>
            <person name="Sundararajan A."/>
            <person name="Cameron C.T."/>
            <person name="Woodward J.E."/>
            <person name="May G.D."/>
            <person name="Brubaker C."/>
            <person name="Broadhvest J."/>
            <person name="Wilkins T.A."/>
        </authorList>
    </citation>
    <scope>NUCLEOTIDE SEQUENCE</scope>
    <source>
        <strain evidence="2">cv. AKA8401</strain>
    </source>
</reference>
<protein>
    <submittedName>
        <fullName evidence="1">Uncharacterized protein</fullName>
    </submittedName>
</protein>
<dbReference type="AlphaFoldDB" id="A0A0B0MEA7"/>
<dbReference type="Proteomes" id="UP000032142">
    <property type="component" value="Unassembled WGS sequence"/>
</dbReference>
<organism evidence="1 2">
    <name type="scientific">Gossypium arboreum</name>
    <name type="common">Tree cotton</name>
    <name type="synonym">Gossypium nanking</name>
    <dbReference type="NCBI Taxonomy" id="29729"/>
    <lineage>
        <taxon>Eukaryota</taxon>
        <taxon>Viridiplantae</taxon>
        <taxon>Streptophyta</taxon>
        <taxon>Embryophyta</taxon>
        <taxon>Tracheophyta</taxon>
        <taxon>Spermatophyta</taxon>
        <taxon>Magnoliopsida</taxon>
        <taxon>eudicotyledons</taxon>
        <taxon>Gunneridae</taxon>
        <taxon>Pentapetalae</taxon>
        <taxon>rosids</taxon>
        <taxon>malvids</taxon>
        <taxon>Malvales</taxon>
        <taxon>Malvaceae</taxon>
        <taxon>Malvoideae</taxon>
        <taxon>Gossypium</taxon>
    </lineage>
</organism>